<dbReference type="Proteomes" id="UP000091926">
    <property type="component" value="Chromosome"/>
</dbReference>
<dbReference type="GO" id="GO:0003677">
    <property type="term" value="F:DNA binding"/>
    <property type="evidence" value="ECO:0007669"/>
    <property type="project" value="InterPro"/>
</dbReference>
<feature type="domain" description="HTH cro/C1-type" evidence="1">
    <location>
        <begin position="12"/>
        <end position="61"/>
    </location>
</feature>
<dbReference type="RefSeq" id="WP_066660906.1">
    <property type="nucleotide sequence ID" value="NZ_CBCSCL010000012.1"/>
</dbReference>
<dbReference type="Pfam" id="PF13560">
    <property type="entry name" value="HTH_31"/>
    <property type="match status" value="1"/>
</dbReference>
<protein>
    <recommendedName>
        <fullName evidence="1">HTH cro/C1-type domain-containing protein</fullName>
    </recommendedName>
</protein>
<dbReference type="AlphaFoldDB" id="A0A193GI22"/>
<accession>A0A193GI22</accession>
<gene>
    <name evidence="2" type="ORF">BAU07_18975</name>
</gene>
<evidence type="ECO:0000313" key="3">
    <source>
        <dbReference type="Proteomes" id="UP000091926"/>
    </source>
</evidence>
<dbReference type="SUPFAM" id="SSF47413">
    <property type="entry name" value="lambda repressor-like DNA-binding domains"/>
    <property type="match status" value="1"/>
</dbReference>
<dbReference type="KEGG" id="bfz:BAU07_18975"/>
<evidence type="ECO:0000313" key="2">
    <source>
        <dbReference type="EMBL" id="ANN78924.1"/>
    </source>
</evidence>
<dbReference type="InterPro" id="IPR010982">
    <property type="entry name" value="Lambda_DNA-bd_dom_sf"/>
</dbReference>
<proteinExistence type="predicted"/>
<keyword evidence="3" id="KW-1185">Reference proteome</keyword>
<dbReference type="OrthoDB" id="9135527at2"/>
<dbReference type="PROSITE" id="PS50943">
    <property type="entry name" value="HTH_CROC1"/>
    <property type="match status" value="1"/>
</dbReference>
<name>A0A193GI22_9BORD</name>
<dbReference type="EMBL" id="CP016172">
    <property type="protein sequence ID" value="ANN78924.1"/>
    <property type="molecule type" value="Genomic_DNA"/>
</dbReference>
<reference evidence="2 3" key="1">
    <citation type="submission" date="2016-06" db="EMBL/GenBank/DDBJ databases">
        <title>Complete genome sequences of Bordetella bronchialis and Bordetella flabilis.</title>
        <authorList>
            <person name="LiPuma J.J."/>
            <person name="Spilker T."/>
        </authorList>
    </citation>
    <scope>NUCLEOTIDE SEQUENCE [LARGE SCALE GENOMIC DNA]</scope>
    <source>
        <strain evidence="2 3">AU10664</strain>
    </source>
</reference>
<dbReference type="Gene3D" id="1.10.260.40">
    <property type="entry name" value="lambda repressor-like DNA-binding domains"/>
    <property type="match status" value="1"/>
</dbReference>
<organism evidence="2 3">
    <name type="scientific">Bordetella flabilis</name>
    <dbReference type="NCBI Taxonomy" id="463014"/>
    <lineage>
        <taxon>Bacteria</taxon>
        <taxon>Pseudomonadati</taxon>
        <taxon>Pseudomonadota</taxon>
        <taxon>Betaproteobacteria</taxon>
        <taxon>Burkholderiales</taxon>
        <taxon>Alcaligenaceae</taxon>
        <taxon>Bordetella</taxon>
    </lineage>
</organism>
<evidence type="ECO:0000259" key="1">
    <source>
        <dbReference type="PROSITE" id="PS50943"/>
    </source>
</evidence>
<dbReference type="InterPro" id="IPR001387">
    <property type="entry name" value="Cro/C1-type_HTH"/>
</dbReference>
<sequence>MDTKDVVAELRSLGKSQAAIAAECQLSQGAISHIETGRRKEVRASTHAKLMAALRKARQAHAAGLAANKP</sequence>